<sequence>MTEFCNKIKIIPVSDVHFVYRNNIHPKPSKSFDTIITDSFSIEPKPEYADAGCVWSVNQTIVTDKLSDLLALKYQIPRYVIIQLEKTNGETVVLGSIDYPVQLILVLGLQSDQLMISLETTDRPVL</sequence>
<evidence type="ECO:0000313" key="2">
    <source>
        <dbReference type="Proteomes" id="UP000297861"/>
    </source>
</evidence>
<comment type="caution">
    <text evidence="1">The sequence shown here is derived from an EMBL/GenBank/DDBJ whole genome shotgun (WGS) entry which is preliminary data.</text>
</comment>
<keyword evidence="2" id="KW-1185">Reference proteome</keyword>
<protein>
    <submittedName>
        <fullName evidence="1">Uncharacterized protein</fullName>
    </submittedName>
</protein>
<reference evidence="1 2" key="1">
    <citation type="submission" date="2019-03" db="EMBL/GenBank/DDBJ databases">
        <title>San Antonio Military Medical Center submission to MRSN (WRAIR), pending publication.</title>
        <authorList>
            <person name="Blyth D.M."/>
            <person name="Mccarthy S.L."/>
            <person name="Schall S.E."/>
            <person name="Stam J.A."/>
            <person name="Ong A.C."/>
            <person name="Mcgann P.T."/>
        </authorList>
    </citation>
    <scope>NUCLEOTIDE SEQUENCE [LARGE SCALE GENOMIC DNA]</scope>
    <source>
        <strain evidence="1 2">MRSN571793</strain>
    </source>
</reference>
<proteinExistence type="predicted"/>
<evidence type="ECO:0000313" key="1">
    <source>
        <dbReference type="EMBL" id="TFD95517.1"/>
    </source>
</evidence>
<name>A0A4Y8KZU2_9BACT</name>
<accession>A0A4Y8KZU2</accession>
<dbReference type="AlphaFoldDB" id="A0A4Y8KZU2"/>
<dbReference type="EMBL" id="SOML01000007">
    <property type="protein sequence ID" value="TFD95517.1"/>
    <property type="molecule type" value="Genomic_DNA"/>
</dbReference>
<dbReference type="RefSeq" id="WP_134436568.1">
    <property type="nucleotide sequence ID" value="NZ_SOML01000007.1"/>
</dbReference>
<dbReference type="Proteomes" id="UP000297861">
    <property type="component" value="Unassembled WGS sequence"/>
</dbReference>
<gene>
    <name evidence="1" type="ORF">E2605_11765</name>
</gene>
<organism evidence="1 2">
    <name type="scientific">Dysgonomonas capnocytophagoides</name>
    <dbReference type="NCBI Taxonomy" id="45254"/>
    <lineage>
        <taxon>Bacteria</taxon>
        <taxon>Pseudomonadati</taxon>
        <taxon>Bacteroidota</taxon>
        <taxon>Bacteroidia</taxon>
        <taxon>Bacteroidales</taxon>
        <taxon>Dysgonomonadaceae</taxon>
        <taxon>Dysgonomonas</taxon>
    </lineage>
</organism>